<name>A0A371GKJ4_MUCPR</name>
<dbReference type="OrthoDB" id="1723222at2759"/>
<reference evidence="1" key="1">
    <citation type="submission" date="2018-05" db="EMBL/GenBank/DDBJ databases">
        <title>Draft genome of Mucuna pruriens seed.</title>
        <authorList>
            <person name="Nnadi N.E."/>
            <person name="Vos R."/>
            <person name="Hasami M.H."/>
            <person name="Devisetty U.K."/>
            <person name="Aguiy J.C."/>
        </authorList>
    </citation>
    <scope>NUCLEOTIDE SEQUENCE [LARGE SCALE GENOMIC DNA]</scope>
    <source>
        <strain evidence="1">JCA_2017</strain>
    </source>
</reference>
<keyword evidence="2" id="KW-1185">Reference proteome</keyword>
<dbReference type="EMBL" id="QJKJ01005209">
    <property type="protein sequence ID" value="RDX91064.1"/>
    <property type="molecule type" value="Genomic_DNA"/>
</dbReference>
<dbReference type="AlphaFoldDB" id="A0A371GKJ4"/>
<dbReference type="Proteomes" id="UP000257109">
    <property type="component" value="Unassembled WGS sequence"/>
</dbReference>
<organism evidence="1 2">
    <name type="scientific">Mucuna pruriens</name>
    <name type="common">Velvet bean</name>
    <name type="synonym">Dolichos pruriens</name>
    <dbReference type="NCBI Taxonomy" id="157652"/>
    <lineage>
        <taxon>Eukaryota</taxon>
        <taxon>Viridiplantae</taxon>
        <taxon>Streptophyta</taxon>
        <taxon>Embryophyta</taxon>
        <taxon>Tracheophyta</taxon>
        <taxon>Spermatophyta</taxon>
        <taxon>Magnoliopsida</taxon>
        <taxon>eudicotyledons</taxon>
        <taxon>Gunneridae</taxon>
        <taxon>Pentapetalae</taxon>
        <taxon>rosids</taxon>
        <taxon>fabids</taxon>
        <taxon>Fabales</taxon>
        <taxon>Fabaceae</taxon>
        <taxon>Papilionoideae</taxon>
        <taxon>50 kb inversion clade</taxon>
        <taxon>NPAAA clade</taxon>
        <taxon>indigoferoid/millettioid clade</taxon>
        <taxon>Phaseoleae</taxon>
        <taxon>Mucuna</taxon>
    </lineage>
</organism>
<protein>
    <recommendedName>
        <fullName evidence="3">Reverse transcriptase domain-containing protein</fullName>
    </recommendedName>
</protein>
<proteinExistence type="predicted"/>
<accession>A0A371GKJ4</accession>
<comment type="caution">
    <text evidence="1">The sequence shown here is derived from an EMBL/GenBank/DDBJ whole genome shotgun (WGS) entry which is preliminary data.</text>
</comment>
<evidence type="ECO:0000313" key="2">
    <source>
        <dbReference type="Proteomes" id="UP000257109"/>
    </source>
</evidence>
<evidence type="ECO:0000313" key="1">
    <source>
        <dbReference type="EMBL" id="RDX91064.1"/>
    </source>
</evidence>
<evidence type="ECO:0008006" key="3">
    <source>
        <dbReference type="Google" id="ProtNLM"/>
    </source>
</evidence>
<gene>
    <name evidence="1" type="ORF">CR513_26991</name>
</gene>
<feature type="non-terminal residue" evidence="1">
    <location>
        <position position="1"/>
    </location>
</feature>
<sequence length="151" mass="17241">MLYGQIELCTELRWGCPPTGSFLLSSASWPTTKQENKESFSYKSWTSSAWKPMTTPGSINRKSSNFMISKLRFRWDGPFVITKVFPYGAVELKDEHTNNTFQVNGHQIKLFHEGSTPIMGDMETISLMELAQPDDTDNARFSSRFTRLSNN</sequence>